<dbReference type="EC" id="1.23.5.1" evidence="3"/>
<dbReference type="InterPro" id="IPR012674">
    <property type="entry name" value="Calycin"/>
</dbReference>
<feature type="signal peptide" evidence="1">
    <location>
        <begin position="1"/>
        <end position="19"/>
    </location>
</feature>
<dbReference type="PANTHER" id="PTHR33970:SF1">
    <property type="entry name" value="VIOLAXANTHIN DE-EPOXIDASE, CHLOROPLASTIC"/>
    <property type="match status" value="1"/>
</dbReference>
<dbReference type="EMBL" id="UYJE01009052">
    <property type="protein sequence ID" value="VDI69538.1"/>
    <property type="molecule type" value="Genomic_DNA"/>
</dbReference>
<dbReference type="Gene3D" id="2.40.128.20">
    <property type="match status" value="1"/>
</dbReference>
<dbReference type="GO" id="GO:0046422">
    <property type="term" value="F:violaxanthin de-epoxidase activity"/>
    <property type="evidence" value="ECO:0007669"/>
    <property type="project" value="UniProtKB-EC"/>
</dbReference>
<reference evidence="3" key="1">
    <citation type="submission" date="2018-11" db="EMBL/GenBank/DDBJ databases">
        <authorList>
            <person name="Alioto T."/>
            <person name="Alioto T."/>
        </authorList>
    </citation>
    <scope>NUCLEOTIDE SEQUENCE</scope>
</reference>
<dbReference type="InterPro" id="IPR044682">
    <property type="entry name" value="VDE"/>
</dbReference>
<evidence type="ECO:0000313" key="4">
    <source>
        <dbReference type="Proteomes" id="UP000596742"/>
    </source>
</evidence>
<keyword evidence="3" id="KW-0560">Oxidoreductase</keyword>
<evidence type="ECO:0000256" key="1">
    <source>
        <dbReference type="SAM" id="SignalP"/>
    </source>
</evidence>
<feature type="domain" description="VDE lipocalin" evidence="2">
    <location>
        <begin position="24"/>
        <end position="256"/>
    </location>
</feature>
<sequence length="262" mass="29666">MADKLFLLLVVTSLPVVRAAIPNVICMIEHCSSQMKDCYEDSDCKNAMVCMIGCGTSNQTCVFNCFFSYENEIFDNFMKCIVTDYKCMEIPPLNPPVKCHRPANIQTTFEMESLIGSWIIVLGKNQIYDCFNCQNTTYIQAHEGLFSAVEHYDIKAIDGTIKHRTTFESIVQWNATTPGILKYNSRQMGLEIHSEWRVLDYGTDYIFAYYCGSISSNYFYEGAVVYSKSVTLSNDTLSKLKKVATDAGLDLNTFCKPSYNSC</sequence>
<evidence type="ECO:0000313" key="3">
    <source>
        <dbReference type="EMBL" id="VDI69538.1"/>
    </source>
</evidence>
<feature type="chain" id="PRO_5032499400" evidence="1">
    <location>
        <begin position="20"/>
        <end position="262"/>
    </location>
</feature>
<dbReference type="GO" id="GO:0008289">
    <property type="term" value="F:lipid binding"/>
    <property type="evidence" value="ECO:0007669"/>
    <property type="project" value="UniProtKB-KW"/>
</dbReference>
<dbReference type="SUPFAM" id="SSF50814">
    <property type="entry name" value="Lipocalins"/>
    <property type="match status" value="1"/>
</dbReference>
<keyword evidence="4" id="KW-1185">Reference proteome</keyword>
<dbReference type="AlphaFoldDB" id="A0A8B6GVC2"/>
<dbReference type="InterPro" id="IPR010788">
    <property type="entry name" value="VDE_dom"/>
</dbReference>
<name>A0A8B6GVC2_MYTGA</name>
<keyword evidence="1" id="KW-0732">Signal</keyword>
<organism evidence="3 4">
    <name type="scientific">Mytilus galloprovincialis</name>
    <name type="common">Mediterranean mussel</name>
    <dbReference type="NCBI Taxonomy" id="29158"/>
    <lineage>
        <taxon>Eukaryota</taxon>
        <taxon>Metazoa</taxon>
        <taxon>Spiralia</taxon>
        <taxon>Lophotrochozoa</taxon>
        <taxon>Mollusca</taxon>
        <taxon>Bivalvia</taxon>
        <taxon>Autobranchia</taxon>
        <taxon>Pteriomorphia</taxon>
        <taxon>Mytilida</taxon>
        <taxon>Mytiloidea</taxon>
        <taxon>Mytilidae</taxon>
        <taxon>Mytilinae</taxon>
        <taxon>Mytilus</taxon>
    </lineage>
</organism>
<comment type="caution">
    <text evidence="3">The sequence shown here is derived from an EMBL/GenBank/DDBJ whole genome shotgun (WGS) entry which is preliminary data.</text>
</comment>
<gene>
    <name evidence="3" type="ORF">MGAL_10B061285</name>
</gene>
<proteinExistence type="predicted"/>
<dbReference type="Proteomes" id="UP000596742">
    <property type="component" value="Unassembled WGS sequence"/>
</dbReference>
<accession>A0A8B6GVC2</accession>
<dbReference type="Pfam" id="PF07137">
    <property type="entry name" value="VDE"/>
    <property type="match status" value="1"/>
</dbReference>
<dbReference type="GO" id="GO:0010028">
    <property type="term" value="P:xanthophyll cycle"/>
    <property type="evidence" value="ECO:0007669"/>
    <property type="project" value="InterPro"/>
</dbReference>
<protein>
    <submittedName>
        <fullName evidence="3">Violaxanthin de-epoxidase</fullName>
        <ecNumber evidence="3">1.23.5.1</ecNumber>
    </submittedName>
</protein>
<evidence type="ECO:0000259" key="2">
    <source>
        <dbReference type="Pfam" id="PF07137"/>
    </source>
</evidence>
<dbReference type="OrthoDB" id="10258187at2759"/>
<dbReference type="PANTHER" id="PTHR33970">
    <property type="entry name" value="VIOLAXANTHIN DE-EPOXIDASE, CHLOROPLASTIC-RELATED"/>
    <property type="match status" value="1"/>
</dbReference>